<sequence>MTLTSETQRPKEINDEGREDDRNARSAIPYVVYPEDGFPSDGTHPLQQLLESFGPQSVTKLHTQISTVIGIMFWTLHPTPSEVKILEENSMVTSVTPQRLCDVFC</sequence>
<evidence type="ECO:0000256" key="1">
    <source>
        <dbReference type="SAM" id="MobiDB-lite"/>
    </source>
</evidence>
<dbReference type="AlphaFoldDB" id="A0A9X0ASV4"/>
<dbReference type="Proteomes" id="UP001152300">
    <property type="component" value="Unassembled WGS sequence"/>
</dbReference>
<keyword evidence="3" id="KW-1185">Reference proteome</keyword>
<gene>
    <name evidence="2" type="ORF">OCU04_003894</name>
</gene>
<feature type="region of interest" description="Disordered" evidence="1">
    <location>
        <begin position="1"/>
        <end position="26"/>
    </location>
</feature>
<organism evidence="2 3">
    <name type="scientific">Sclerotinia nivalis</name>
    <dbReference type="NCBI Taxonomy" id="352851"/>
    <lineage>
        <taxon>Eukaryota</taxon>
        <taxon>Fungi</taxon>
        <taxon>Dikarya</taxon>
        <taxon>Ascomycota</taxon>
        <taxon>Pezizomycotina</taxon>
        <taxon>Leotiomycetes</taxon>
        <taxon>Helotiales</taxon>
        <taxon>Sclerotiniaceae</taxon>
        <taxon>Sclerotinia</taxon>
    </lineage>
</organism>
<feature type="compositionally biased region" description="Basic and acidic residues" evidence="1">
    <location>
        <begin position="8"/>
        <end position="24"/>
    </location>
</feature>
<evidence type="ECO:0000313" key="3">
    <source>
        <dbReference type="Proteomes" id="UP001152300"/>
    </source>
</evidence>
<protein>
    <submittedName>
        <fullName evidence="2">Uncharacterized protein</fullName>
    </submittedName>
</protein>
<accession>A0A9X0ASV4</accession>
<dbReference type="EMBL" id="JAPEIS010000003">
    <property type="protein sequence ID" value="KAJ8068332.1"/>
    <property type="molecule type" value="Genomic_DNA"/>
</dbReference>
<comment type="caution">
    <text evidence="2">The sequence shown here is derived from an EMBL/GenBank/DDBJ whole genome shotgun (WGS) entry which is preliminary data.</text>
</comment>
<name>A0A9X0ASV4_9HELO</name>
<dbReference type="OrthoDB" id="3532385at2759"/>
<evidence type="ECO:0000313" key="2">
    <source>
        <dbReference type="EMBL" id="KAJ8068332.1"/>
    </source>
</evidence>
<reference evidence="2" key="1">
    <citation type="submission" date="2022-11" db="EMBL/GenBank/DDBJ databases">
        <title>Genome Resource of Sclerotinia nivalis Strain SnTB1, a Plant Pathogen Isolated from American Ginseng.</title>
        <authorList>
            <person name="Fan S."/>
        </authorList>
    </citation>
    <scope>NUCLEOTIDE SEQUENCE</scope>
    <source>
        <strain evidence="2">SnTB1</strain>
    </source>
</reference>
<proteinExistence type="predicted"/>